<dbReference type="Pfam" id="PF12712">
    <property type="entry name" value="DUF3805"/>
    <property type="match status" value="1"/>
</dbReference>
<dbReference type="Gene3D" id="1.20.120.1090">
    <property type="match status" value="1"/>
</dbReference>
<name>A0A0P0GEB4_9BACE</name>
<dbReference type="InterPro" id="IPR024266">
    <property type="entry name" value="DUF3806"/>
</dbReference>
<feature type="domain" description="DUF3806" evidence="2">
    <location>
        <begin position="179"/>
        <end position="264"/>
    </location>
</feature>
<evidence type="ECO:0000259" key="2">
    <source>
        <dbReference type="Pfam" id="PF12713"/>
    </source>
</evidence>
<dbReference type="AlphaFoldDB" id="A0A0P0GEB4"/>
<protein>
    <recommendedName>
        <fullName evidence="5">DUF3805 domain-containing protein</fullName>
    </recommendedName>
</protein>
<gene>
    <name evidence="3" type="ORF">BcellWH2_01046</name>
</gene>
<reference evidence="3 4" key="1">
    <citation type="journal article" date="2015" name="Science">
        <title>Genetic determinants of in vivo fitness and diet responsiveness in multiple human gut Bacteroides.</title>
        <authorList>
            <person name="Wu M."/>
            <person name="McNulty N.P."/>
            <person name="Rodionov D.A."/>
            <person name="Khoroshkin M.S."/>
            <person name="Griffin N.W."/>
            <person name="Cheng J."/>
            <person name="Latreille P."/>
            <person name="Kerstetter R.A."/>
            <person name="Terrapon N."/>
            <person name="Henrissat B."/>
            <person name="Osterman A.L."/>
            <person name="Gordon J.I."/>
        </authorList>
    </citation>
    <scope>NUCLEOTIDE SEQUENCE [LARGE SCALE GENOMIC DNA]</scope>
    <source>
        <strain evidence="3 4">WH2</strain>
    </source>
</reference>
<dbReference type="RefSeq" id="WP_029428459.1">
    <property type="nucleotide sequence ID" value="NZ_CP012801.1"/>
</dbReference>
<evidence type="ECO:0000313" key="4">
    <source>
        <dbReference type="Proteomes" id="UP000061809"/>
    </source>
</evidence>
<dbReference type="Pfam" id="PF12713">
    <property type="entry name" value="DUF3806"/>
    <property type="match status" value="1"/>
</dbReference>
<evidence type="ECO:0000313" key="3">
    <source>
        <dbReference type="EMBL" id="ALJ58308.1"/>
    </source>
</evidence>
<sequence length="268" mass="30064">MAQSKKFISPGVWFSMLYPADWNEFEDGEGSFLFYNPSEWTGNFRISAYKGNAMYGREVTRQELKDNPSAVSVKIGSLACAYSKEMFEEEGAYYTSHLWITGVDDVAFECSFTVSKGASVAEAEAVIASLEIRKEGVKYPAELISVRLSEIYQINEAFEWVTTTVKEQLKKDFQGMEEDLDSMQQVIDSGTIGPKKKEAWLSFGIAICVILANEVDGLEWMTLIDGNREAPVLQNLTTGEWIDPMKLVWSKVKAGEPCNLAETYKSLL</sequence>
<evidence type="ECO:0000259" key="1">
    <source>
        <dbReference type="Pfam" id="PF12712"/>
    </source>
</evidence>
<proteinExistence type="predicted"/>
<dbReference type="Gene3D" id="3.40.1000.10">
    <property type="entry name" value="Mog1/PsbP, alpha/beta/alpha sandwich"/>
    <property type="match status" value="1"/>
</dbReference>
<dbReference type="KEGG" id="bcel:BcellWH2_01046"/>
<feature type="domain" description="DUF3805" evidence="1">
    <location>
        <begin position="5"/>
        <end position="155"/>
    </location>
</feature>
<dbReference type="EMBL" id="CP012801">
    <property type="protein sequence ID" value="ALJ58308.1"/>
    <property type="molecule type" value="Genomic_DNA"/>
</dbReference>
<organism evidence="3 4">
    <name type="scientific">Bacteroides cellulosilyticus</name>
    <dbReference type="NCBI Taxonomy" id="246787"/>
    <lineage>
        <taxon>Bacteria</taxon>
        <taxon>Pseudomonadati</taxon>
        <taxon>Bacteroidota</taxon>
        <taxon>Bacteroidia</taxon>
        <taxon>Bacteroidales</taxon>
        <taxon>Bacteroidaceae</taxon>
        <taxon>Bacteroides</taxon>
    </lineage>
</organism>
<dbReference type="InterPro" id="IPR024315">
    <property type="entry name" value="DUF3805"/>
</dbReference>
<evidence type="ECO:0008006" key="5">
    <source>
        <dbReference type="Google" id="ProtNLM"/>
    </source>
</evidence>
<dbReference type="PATRIC" id="fig|246787.4.peg.1077"/>
<accession>A0A0P0GEB4</accession>
<dbReference type="Proteomes" id="UP000061809">
    <property type="component" value="Chromosome"/>
</dbReference>